<evidence type="ECO:0000256" key="11">
    <source>
        <dbReference type="ARBA" id="ARBA00023237"/>
    </source>
</evidence>
<keyword evidence="7" id="KW-0408">Iron</keyword>
<dbReference type="PANTHER" id="PTHR32552">
    <property type="entry name" value="FERRICHROME IRON RECEPTOR-RELATED"/>
    <property type="match status" value="1"/>
</dbReference>
<name>A0ABP8MKU2_9BACT</name>
<evidence type="ECO:0000256" key="9">
    <source>
        <dbReference type="ARBA" id="ARBA00023077"/>
    </source>
</evidence>
<evidence type="ECO:0000256" key="3">
    <source>
        <dbReference type="ARBA" id="ARBA00022452"/>
    </source>
</evidence>
<dbReference type="PANTHER" id="PTHR32552:SF68">
    <property type="entry name" value="FERRICHROME OUTER MEMBRANE TRANSPORTER_PHAGE RECEPTOR"/>
    <property type="match status" value="1"/>
</dbReference>
<dbReference type="InterPro" id="IPR039426">
    <property type="entry name" value="TonB-dep_rcpt-like"/>
</dbReference>
<evidence type="ECO:0000259" key="15">
    <source>
        <dbReference type="Pfam" id="PF07715"/>
    </source>
</evidence>
<dbReference type="InterPro" id="IPR036942">
    <property type="entry name" value="Beta-barrel_TonB_sf"/>
</dbReference>
<reference evidence="17" key="1">
    <citation type="journal article" date="2019" name="Int. J. Syst. Evol. Microbiol.">
        <title>The Global Catalogue of Microorganisms (GCM) 10K type strain sequencing project: providing services to taxonomists for standard genome sequencing and annotation.</title>
        <authorList>
            <consortium name="The Broad Institute Genomics Platform"/>
            <consortium name="The Broad Institute Genome Sequencing Center for Infectious Disease"/>
            <person name="Wu L."/>
            <person name="Ma J."/>
        </authorList>
    </citation>
    <scope>NUCLEOTIDE SEQUENCE [LARGE SCALE GENOMIC DNA]</scope>
    <source>
        <strain evidence="17">JCM 31921</strain>
    </source>
</reference>
<dbReference type="Gene3D" id="2.170.130.10">
    <property type="entry name" value="TonB-dependent receptor, plug domain"/>
    <property type="match status" value="1"/>
</dbReference>
<comment type="similarity">
    <text evidence="12 13">Belongs to the TonB-dependent receptor family.</text>
</comment>
<comment type="caution">
    <text evidence="16">The sequence shown here is derived from an EMBL/GenBank/DDBJ whole genome shotgun (WGS) entry which is preliminary data.</text>
</comment>
<evidence type="ECO:0000256" key="10">
    <source>
        <dbReference type="ARBA" id="ARBA00023136"/>
    </source>
</evidence>
<dbReference type="EMBL" id="BAABEZ010000004">
    <property type="protein sequence ID" value="GAA4451126.1"/>
    <property type="molecule type" value="Genomic_DNA"/>
</dbReference>
<evidence type="ECO:0000256" key="8">
    <source>
        <dbReference type="ARBA" id="ARBA00023065"/>
    </source>
</evidence>
<keyword evidence="4" id="KW-0410">Iron transport</keyword>
<organism evidence="16 17">
    <name type="scientific">Rurimicrobium arvi</name>
    <dbReference type="NCBI Taxonomy" id="2049916"/>
    <lineage>
        <taxon>Bacteria</taxon>
        <taxon>Pseudomonadati</taxon>
        <taxon>Bacteroidota</taxon>
        <taxon>Chitinophagia</taxon>
        <taxon>Chitinophagales</taxon>
        <taxon>Chitinophagaceae</taxon>
        <taxon>Rurimicrobium</taxon>
    </lineage>
</organism>
<evidence type="ECO:0000256" key="1">
    <source>
        <dbReference type="ARBA" id="ARBA00004571"/>
    </source>
</evidence>
<evidence type="ECO:0000313" key="16">
    <source>
        <dbReference type="EMBL" id="GAA4451126.1"/>
    </source>
</evidence>
<dbReference type="Pfam" id="PF00593">
    <property type="entry name" value="TonB_dep_Rec_b-barrel"/>
    <property type="match status" value="1"/>
</dbReference>
<evidence type="ECO:0000256" key="4">
    <source>
        <dbReference type="ARBA" id="ARBA00022496"/>
    </source>
</evidence>
<gene>
    <name evidence="16" type="ORF">GCM10023092_08240</name>
</gene>
<dbReference type="SUPFAM" id="SSF56935">
    <property type="entry name" value="Porins"/>
    <property type="match status" value="1"/>
</dbReference>
<keyword evidence="2 12" id="KW-0813">Transport</keyword>
<dbReference type="PROSITE" id="PS52016">
    <property type="entry name" value="TONB_DEPENDENT_REC_3"/>
    <property type="match status" value="1"/>
</dbReference>
<keyword evidence="17" id="KW-1185">Reference proteome</keyword>
<evidence type="ECO:0000256" key="2">
    <source>
        <dbReference type="ARBA" id="ARBA00022448"/>
    </source>
</evidence>
<keyword evidence="8" id="KW-0406">Ion transport</keyword>
<evidence type="ECO:0000256" key="5">
    <source>
        <dbReference type="ARBA" id="ARBA00022692"/>
    </source>
</evidence>
<dbReference type="InterPro" id="IPR012910">
    <property type="entry name" value="Plug_dom"/>
</dbReference>
<keyword evidence="9 13" id="KW-0798">TonB box</keyword>
<evidence type="ECO:0000256" key="6">
    <source>
        <dbReference type="ARBA" id="ARBA00022729"/>
    </source>
</evidence>
<dbReference type="InterPro" id="IPR037066">
    <property type="entry name" value="Plug_dom_sf"/>
</dbReference>
<keyword evidence="11 12" id="KW-0998">Cell outer membrane</keyword>
<sequence length="720" mass="80444">MLAQESDSEKITPKIPHQLQEVEVKNIRVSAISPFSKTDISREDLEKQNLGQDLPVMLQMTQSAVSSSDAGAGVGYTGLRVRGTDGTRINVTLNGVPVNDAESQGTFFVNLPDLASTTSSIQLQRGVGSSTNGGAAFGATMSISNMAQSDTAYASLNASAGSFNTQKYTLKAGTGLLSSGWQFDVRLSRLSSDGYVQRSASDLKSGQFIAGWQINPETKFRFQVLSGKEKTGQAWNGVSQDSLSVNRRYNELGMKSDGSFYNNQTDNYMQTYYQAFLDHNFGKSWSGTVGLFLTRGKGYYEEYKLGQSYSDYGLPNFTTPAGDTITSTDLIRQLWLDNYFYGGLYGLQYAKGRWKVNFGGAVSQYTGLHYGYVKWAQAGVPSDYQWYRNDAMKNDYNQYLKAEFTPVKGLTLYGDMQVRGVTYFMNGFRKNDALHPSVNYLFFNPKFGASYLLENKNRKLQRLYASAALASKEPNRDDFEASPAQLPKPERLLNVEAGYEIKRNKWSFLANYYLMNYKNQLVLNGQINDVGAYTRVNVGKSYRTGIELSGAVRPATWIQIDANATLASNKIKAFDEYVDNYDNGSQDVIHHTQTDIAFSPSFISAAGITVIPFRHFRYASLRNLDLGLWNKTVSRQYLDNTSDKNRSIDGYSLLDLRINYHLDLGHAKLHIRAGIYNLLNRKYQNNGYTYAYISGGSTYISNYYFPQAGTNFLAGLGLDF</sequence>
<dbReference type="InterPro" id="IPR000531">
    <property type="entry name" value="Beta-barrel_TonB"/>
</dbReference>
<dbReference type="Proteomes" id="UP001501410">
    <property type="component" value="Unassembled WGS sequence"/>
</dbReference>
<keyword evidence="10 12" id="KW-0472">Membrane</keyword>
<evidence type="ECO:0000256" key="12">
    <source>
        <dbReference type="PROSITE-ProRule" id="PRU01360"/>
    </source>
</evidence>
<keyword evidence="5 12" id="KW-0812">Transmembrane</keyword>
<dbReference type="Gene3D" id="2.40.170.20">
    <property type="entry name" value="TonB-dependent receptor, beta-barrel domain"/>
    <property type="match status" value="1"/>
</dbReference>
<keyword evidence="6" id="KW-0732">Signal</keyword>
<comment type="subcellular location">
    <subcellularLocation>
        <location evidence="1 12">Cell outer membrane</location>
        <topology evidence="1 12">Multi-pass membrane protein</topology>
    </subcellularLocation>
</comment>
<keyword evidence="16" id="KW-0675">Receptor</keyword>
<dbReference type="Pfam" id="PF07715">
    <property type="entry name" value="Plug"/>
    <property type="match status" value="1"/>
</dbReference>
<evidence type="ECO:0000259" key="14">
    <source>
        <dbReference type="Pfam" id="PF00593"/>
    </source>
</evidence>
<feature type="domain" description="TonB-dependent receptor plug" evidence="15">
    <location>
        <begin position="33"/>
        <end position="139"/>
    </location>
</feature>
<keyword evidence="3 12" id="KW-1134">Transmembrane beta strand</keyword>
<evidence type="ECO:0000256" key="13">
    <source>
        <dbReference type="RuleBase" id="RU003357"/>
    </source>
</evidence>
<proteinExistence type="inferred from homology"/>
<feature type="domain" description="TonB-dependent receptor-like beta-barrel" evidence="14">
    <location>
        <begin position="221"/>
        <end position="678"/>
    </location>
</feature>
<evidence type="ECO:0000313" key="17">
    <source>
        <dbReference type="Proteomes" id="UP001501410"/>
    </source>
</evidence>
<evidence type="ECO:0000256" key="7">
    <source>
        <dbReference type="ARBA" id="ARBA00023004"/>
    </source>
</evidence>
<accession>A0ABP8MKU2</accession>
<protein>
    <submittedName>
        <fullName evidence="16">TonB-dependent receptor</fullName>
    </submittedName>
</protein>